<dbReference type="GO" id="GO:0006623">
    <property type="term" value="P:protein targeting to vacuole"/>
    <property type="evidence" value="ECO:0007669"/>
    <property type="project" value="TreeGrafter"/>
</dbReference>
<evidence type="ECO:0000313" key="10">
    <source>
        <dbReference type="EnsemblMetazoa" id="XP_008215214"/>
    </source>
</evidence>
<gene>
    <name evidence="10" type="primary">100117421</name>
</gene>
<dbReference type="KEGG" id="nvi:100117421"/>
<evidence type="ECO:0000256" key="4">
    <source>
        <dbReference type="ARBA" id="ARBA00022753"/>
    </source>
</evidence>
<keyword evidence="3 7" id="KW-0813">Transport</keyword>
<evidence type="ECO:0000313" key="11">
    <source>
        <dbReference type="Proteomes" id="UP000002358"/>
    </source>
</evidence>
<comment type="similarity">
    <text evidence="2">Belongs to the VPS37 family.</text>
</comment>
<accession>A0A7M7HBG2</accession>
<dbReference type="PROSITE" id="PS51314">
    <property type="entry name" value="VPS37_C"/>
    <property type="match status" value="1"/>
</dbReference>
<protein>
    <recommendedName>
        <fullName evidence="9">VPS37 C-terminal domain-containing protein</fullName>
    </recommendedName>
</protein>
<dbReference type="PANTHER" id="PTHR13678">
    <property type="entry name" value="VACUOLAR PROTEIN SORTING-ASSOCIATED PROTEIN 37"/>
    <property type="match status" value="1"/>
</dbReference>
<dbReference type="GO" id="GO:0031902">
    <property type="term" value="C:late endosome membrane"/>
    <property type="evidence" value="ECO:0007669"/>
    <property type="project" value="UniProtKB-SubCell"/>
</dbReference>
<proteinExistence type="inferred from homology"/>
<evidence type="ECO:0000256" key="8">
    <source>
        <dbReference type="SAM" id="Coils"/>
    </source>
</evidence>
<dbReference type="CDD" id="cd11685">
    <property type="entry name" value="UEV_TSG101-like"/>
    <property type="match status" value="1"/>
</dbReference>
<dbReference type="AlphaFoldDB" id="A0A7M7HBG2"/>
<name>A0A7M7HBG2_NASVI</name>
<comment type="function">
    <text evidence="6">Component of the ESCRT-I complex, a regulator of vesicular trafficking process. Required for the sorting of endocytic ubiquitinated cargos into multivesicular bodies. May be involved in cell growth and differentiation.</text>
</comment>
<sequence>MLSRIFRGENENAAVKRKRQIDTLKIFNDNVLELQEDVEYQVQFDAGDKRMAIMVSLSPEFPLEKPVLRVSPPITHKWCNEHSEITSAPGLLNFTVHSDLGRVVQAIIREFSKNPPQFIEDNSPVSNLPLRDCIIYTDLAGRASPSYAWKPHDLAPAAYNSYYNASFPQYSSSNVTPSIYNYNYTNAGNAYNIASDPSRPKQYTQQGQFLANTQNSVQYKQTQQYSSSSGANVYTNLHYVNANVGPSMQNQVQYKSSKPTVEDFPELDNLTTEELKKLSEDEDLMDEFLEKHSKLKDIDSAVEDAIDWVEKTATTNLDQEQELQELREDVTEKVQTVEALKARYDKLIQQYNKLSEVFAPEHIRDCLREAADESQEQSETIAQDFLNRKIDVERFLSTYVECRKLGQARRTKEEKLTHQINELKRTGRY</sequence>
<dbReference type="GO" id="GO:0006612">
    <property type="term" value="P:protein targeting to membrane"/>
    <property type="evidence" value="ECO:0007669"/>
    <property type="project" value="TreeGrafter"/>
</dbReference>
<evidence type="ECO:0000256" key="3">
    <source>
        <dbReference type="ARBA" id="ARBA00022448"/>
    </source>
</evidence>
<feature type="domain" description="VPS37 C-terminal" evidence="9">
    <location>
        <begin position="341"/>
        <end position="429"/>
    </location>
</feature>
<keyword evidence="11" id="KW-1185">Reference proteome</keyword>
<keyword evidence="4" id="KW-0967">Endosome</keyword>
<evidence type="ECO:0000256" key="6">
    <source>
        <dbReference type="ARBA" id="ARBA00025010"/>
    </source>
</evidence>
<reference evidence="10" key="1">
    <citation type="submission" date="2021-01" db="UniProtKB">
        <authorList>
            <consortium name="EnsemblMetazoa"/>
        </authorList>
    </citation>
    <scope>IDENTIFICATION</scope>
</reference>
<evidence type="ECO:0000256" key="5">
    <source>
        <dbReference type="ARBA" id="ARBA00022927"/>
    </source>
</evidence>
<organism evidence="10 11">
    <name type="scientific">Nasonia vitripennis</name>
    <name type="common">Parasitic wasp</name>
    <dbReference type="NCBI Taxonomy" id="7425"/>
    <lineage>
        <taxon>Eukaryota</taxon>
        <taxon>Metazoa</taxon>
        <taxon>Ecdysozoa</taxon>
        <taxon>Arthropoda</taxon>
        <taxon>Hexapoda</taxon>
        <taxon>Insecta</taxon>
        <taxon>Pterygota</taxon>
        <taxon>Neoptera</taxon>
        <taxon>Endopterygota</taxon>
        <taxon>Hymenoptera</taxon>
        <taxon>Apocrita</taxon>
        <taxon>Proctotrupomorpha</taxon>
        <taxon>Chalcidoidea</taxon>
        <taxon>Pteromalidae</taxon>
        <taxon>Pteromalinae</taxon>
        <taxon>Nasonia</taxon>
    </lineage>
</organism>
<dbReference type="EnsemblMetazoa" id="XM_008216992">
    <property type="protein sequence ID" value="XP_008215214"/>
    <property type="gene ID" value="LOC100117421"/>
</dbReference>
<dbReference type="InParanoid" id="A0A7M7HBG2"/>
<evidence type="ECO:0000259" key="9">
    <source>
        <dbReference type="PROSITE" id="PS51314"/>
    </source>
</evidence>
<comment type="subcellular location">
    <subcellularLocation>
        <location evidence="1">Late endosome membrane</location>
        <topology evidence="1">Peripheral membrane protein</topology>
    </subcellularLocation>
</comment>
<dbReference type="InterPro" id="IPR009851">
    <property type="entry name" value="Mod_r"/>
</dbReference>
<dbReference type="Pfam" id="PF07200">
    <property type="entry name" value="Mod_r"/>
    <property type="match status" value="1"/>
</dbReference>
<evidence type="ECO:0000256" key="1">
    <source>
        <dbReference type="ARBA" id="ARBA00004633"/>
    </source>
</evidence>
<dbReference type="OrthoDB" id="10260857at2759"/>
<dbReference type="PANTHER" id="PTHR13678:SF25">
    <property type="entry name" value="EG:115C2.5 PROTEIN"/>
    <property type="match status" value="1"/>
</dbReference>
<dbReference type="Proteomes" id="UP000002358">
    <property type="component" value="Chromosome 1"/>
</dbReference>
<feature type="coiled-coil region" evidence="8">
    <location>
        <begin position="309"/>
        <end position="357"/>
    </location>
</feature>
<dbReference type="SMR" id="A0A7M7HBG2"/>
<dbReference type="GO" id="GO:0043162">
    <property type="term" value="P:ubiquitin-dependent protein catabolic process via the multivesicular body sorting pathway"/>
    <property type="evidence" value="ECO:0007669"/>
    <property type="project" value="TreeGrafter"/>
</dbReference>
<dbReference type="GO" id="GO:0000813">
    <property type="term" value="C:ESCRT I complex"/>
    <property type="evidence" value="ECO:0007669"/>
    <property type="project" value="TreeGrafter"/>
</dbReference>
<keyword evidence="8" id="KW-0175">Coiled coil</keyword>
<evidence type="ECO:0000256" key="7">
    <source>
        <dbReference type="PROSITE-ProRule" id="PRU00646"/>
    </source>
</evidence>
<evidence type="ECO:0000256" key="2">
    <source>
        <dbReference type="ARBA" id="ARBA00007617"/>
    </source>
</evidence>
<keyword evidence="5 7" id="KW-0653">Protein transport</keyword>